<keyword evidence="11" id="KW-1185">Reference proteome</keyword>
<keyword evidence="7 8" id="KW-0546">Nucleotide metabolism</keyword>
<dbReference type="Gene3D" id="3.90.950.10">
    <property type="match status" value="1"/>
</dbReference>
<comment type="catalytic activity">
    <reaction evidence="8">
        <text>dITP + H2O = dIMP + diphosphate + H(+)</text>
        <dbReference type="Rhea" id="RHEA:28342"/>
        <dbReference type="ChEBI" id="CHEBI:15377"/>
        <dbReference type="ChEBI" id="CHEBI:15378"/>
        <dbReference type="ChEBI" id="CHEBI:33019"/>
        <dbReference type="ChEBI" id="CHEBI:61194"/>
        <dbReference type="ChEBI" id="CHEBI:61382"/>
        <dbReference type="EC" id="3.6.1.66"/>
    </reaction>
</comment>
<feature type="binding site" evidence="8">
    <location>
        <begin position="185"/>
        <end position="186"/>
    </location>
    <ligand>
        <name>ITP</name>
        <dbReference type="ChEBI" id="CHEBI:61402"/>
    </ligand>
</feature>
<feature type="binding site" evidence="8">
    <location>
        <begin position="261"/>
        <end position="264"/>
    </location>
    <ligand>
        <name>ITP</name>
        <dbReference type="ChEBI" id="CHEBI:61402"/>
    </ligand>
</feature>
<reference evidence="10 11" key="1">
    <citation type="submission" date="2021-06" db="EMBL/GenBank/DDBJ databases">
        <title>Candida outbreak in Lebanon.</title>
        <authorList>
            <person name="Finianos M."/>
        </authorList>
    </citation>
    <scope>NUCLEOTIDE SEQUENCE [LARGE SCALE GENOMIC DNA]</scope>
    <source>
        <strain evidence="10">CA3LBN</strain>
    </source>
</reference>
<dbReference type="Pfam" id="PF01725">
    <property type="entry name" value="Ham1p_like"/>
    <property type="match status" value="1"/>
</dbReference>
<sequence>MFKLPQLRSVQRLLRGIGSRTLVSVARPQLPVAAPASTLSRFGFGTPETLQLPQSWRNQQTIKTISMLEMPKDAWAQQAEQENPVTDNTVYMDSVKRKRRLKMKKHKLRKRRRLGRALLKRLGKLKEVIAILGGEPSSEGSKVGKFTVVNKSLDLDEVQGTIETVTIHKAKEAAKQVNGAVLVEDTCLAFNAMNDLPGPYIKWFVQAVGLQGLVDMLYKFEDKGAKAVCTFGYCEGPGSEVKLFQGITHGNIVDSRGPTDFGWDAVFEPEGFKETYAEMDKSVKNSISHRFRALDKLRDYLLSQ</sequence>
<evidence type="ECO:0000256" key="1">
    <source>
        <dbReference type="ARBA" id="ARBA00008023"/>
    </source>
</evidence>
<dbReference type="PANTHER" id="PTHR11067">
    <property type="entry name" value="INOSINE TRIPHOSPHATE PYROPHOSPHATASE/HAM1 PROTEIN"/>
    <property type="match status" value="1"/>
</dbReference>
<dbReference type="Proteomes" id="UP000825434">
    <property type="component" value="Chromosome 2"/>
</dbReference>
<comment type="caution">
    <text evidence="8">Lacks conserved residue(s) required for the propagation of feature annotation.</text>
</comment>
<dbReference type="PANTHER" id="PTHR11067:SF9">
    <property type="entry name" value="INOSINE TRIPHOSPHATE PYROPHOSPHATASE"/>
    <property type="match status" value="1"/>
</dbReference>
<evidence type="ECO:0000256" key="2">
    <source>
        <dbReference type="ARBA" id="ARBA00022490"/>
    </source>
</evidence>
<evidence type="ECO:0000256" key="4">
    <source>
        <dbReference type="ARBA" id="ARBA00022741"/>
    </source>
</evidence>
<keyword evidence="8" id="KW-0539">Nucleus</keyword>
<dbReference type="EMBL" id="CP076662">
    <property type="protein sequence ID" value="QWU87642.1"/>
    <property type="molecule type" value="Genomic_DNA"/>
</dbReference>
<feature type="binding site" evidence="8">
    <location>
        <position position="284"/>
    </location>
    <ligand>
        <name>ITP</name>
        <dbReference type="ChEBI" id="CHEBI:61402"/>
    </ligand>
</feature>
<evidence type="ECO:0000313" key="10">
    <source>
        <dbReference type="EMBL" id="QWU87642.1"/>
    </source>
</evidence>
<evidence type="ECO:0000313" key="11">
    <source>
        <dbReference type="Proteomes" id="UP000825434"/>
    </source>
</evidence>
<feature type="binding site" evidence="8">
    <location>
        <position position="185"/>
    </location>
    <ligand>
        <name>Mg(2+)</name>
        <dbReference type="ChEBI" id="CHEBI:18420"/>
    </ligand>
</feature>
<dbReference type="InterPro" id="IPR002637">
    <property type="entry name" value="RdgB/HAM1"/>
</dbReference>
<keyword evidence="6 8" id="KW-0460">Magnesium</keyword>
<accession>A0ABX8I6N5</accession>
<evidence type="ECO:0000256" key="5">
    <source>
        <dbReference type="ARBA" id="ARBA00022801"/>
    </source>
</evidence>
<dbReference type="SMART" id="SM01155">
    <property type="entry name" value="DUF1713"/>
    <property type="match status" value="1"/>
</dbReference>
<organism evidence="10 11">
    <name type="scientific">Candidozyma haemuli</name>
    <dbReference type="NCBI Taxonomy" id="45357"/>
    <lineage>
        <taxon>Eukaryota</taxon>
        <taxon>Fungi</taxon>
        <taxon>Dikarya</taxon>
        <taxon>Ascomycota</taxon>
        <taxon>Saccharomycotina</taxon>
        <taxon>Pichiomycetes</taxon>
        <taxon>Metschnikowiaceae</taxon>
        <taxon>Candidozyma</taxon>
    </lineage>
</organism>
<comment type="subunit">
    <text evidence="8">Homodimer.</text>
</comment>
<comment type="cofactor">
    <cofactor evidence="8">
        <name>Mg(2+)</name>
        <dbReference type="ChEBI" id="CHEBI:18420"/>
    </cofactor>
    <cofactor evidence="8">
        <name>Mn(2+)</name>
        <dbReference type="ChEBI" id="CHEBI:29035"/>
    </cofactor>
    <text evidence="8">Binds 1 divalent metal cation per subunit; can use either Mg(2+) or Mn(2+).</text>
</comment>
<comment type="function">
    <text evidence="8">Pyrophosphatase that hydrolyzes non-canonical purine nucleotides such as inosine triphosphate (ITP), deoxyinosine triphosphate (dITP) or xanthosine 5'-triphosphate (XTP) to their respective monophosphate derivatives. The enzyme does not distinguish between the deoxy- and ribose forms. Probably excludes non-canonical purines from RNA and DNA precursor pools, thus preventing their incorporation into RNA and DNA and avoiding chromosomal lesions.</text>
</comment>
<comment type="similarity">
    <text evidence="1 8">Belongs to the HAM1 NTPase family.</text>
</comment>
<feature type="domain" description="Ribosomal protein mS38 C-terminal" evidence="9">
    <location>
        <begin position="91"/>
        <end position="124"/>
    </location>
</feature>
<name>A0ABX8I6N5_9ASCO</name>
<dbReference type="EC" id="3.6.1.66" evidence="8"/>
<comment type="catalytic activity">
    <reaction evidence="8">
        <text>ITP + H2O = IMP + diphosphate + H(+)</text>
        <dbReference type="Rhea" id="RHEA:29399"/>
        <dbReference type="ChEBI" id="CHEBI:15377"/>
        <dbReference type="ChEBI" id="CHEBI:15378"/>
        <dbReference type="ChEBI" id="CHEBI:33019"/>
        <dbReference type="ChEBI" id="CHEBI:58053"/>
        <dbReference type="ChEBI" id="CHEBI:61402"/>
        <dbReference type="EC" id="3.6.1.66"/>
    </reaction>
</comment>
<proteinExistence type="inferred from homology"/>
<dbReference type="SUPFAM" id="SSF52972">
    <property type="entry name" value="ITPase-like"/>
    <property type="match status" value="1"/>
</dbReference>
<keyword evidence="3 8" id="KW-0479">Metal-binding</keyword>
<keyword evidence="4 8" id="KW-0547">Nucleotide-binding</keyword>
<dbReference type="InterPro" id="IPR013177">
    <property type="entry name" value="Ribosomal_mS38_C"/>
</dbReference>
<dbReference type="CDD" id="cd00515">
    <property type="entry name" value="HAM1"/>
    <property type="match status" value="1"/>
</dbReference>
<evidence type="ECO:0000256" key="8">
    <source>
        <dbReference type="HAMAP-Rule" id="MF_03148"/>
    </source>
</evidence>
<dbReference type="InterPro" id="IPR029001">
    <property type="entry name" value="ITPase-like_fam"/>
</dbReference>
<feature type="binding site" evidence="8">
    <location>
        <position position="157"/>
    </location>
    <ligand>
        <name>Mg(2+)</name>
        <dbReference type="ChEBI" id="CHEBI:18420"/>
    </ligand>
</feature>
<dbReference type="HAMAP" id="MF_03148">
    <property type="entry name" value="HAM1_NTPase"/>
    <property type="match status" value="1"/>
</dbReference>
<gene>
    <name evidence="8" type="primary">HAM1</name>
    <name evidence="10" type="ORF">CA3LBN_001907</name>
</gene>
<evidence type="ECO:0000256" key="6">
    <source>
        <dbReference type="ARBA" id="ARBA00022842"/>
    </source>
</evidence>
<keyword evidence="8" id="KW-0464">Manganese</keyword>
<evidence type="ECO:0000256" key="7">
    <source>
        <dbReference type="ARBA" id="ARBA00023080"/>
    </source>
</evidence>
<dbReference type="InterPro" id="IPR027502">
    <property type="entry name" value="ITPase"/>
</dbReference>
<keyword evidence="2 8" id="KW-0963">Cytoplasm</keyword>
<evidence type="ECO:0000256" key="3">
    <source>
        <dbReference type="ARBA" id="ARBA00022723"/>
    </source>
</evidence>
<protein>
    <recommendedName>
        <fullName evidence="8">Inosine triphosphate pyrophosphatase</fullName>
        <shortName evidence="8">ITPase</shortName>
        <shortName evidence="8">Inosine triphosphatase</shortName>
        <ecNumber evidence="8">3.6.1.66</ecNumber>
    </recommendedName>
    <alternativeName>
        <fullName evidence="8">Non-canonical purine NTP pyrophosphatase</fullName>
    </alternativeName>
    <alternativeName>
        <fullName evidence="8">Non-standard purine NTP pyrophosphatase</fullName>
    </alternativeName>
    <alternativeName>
        <fullName evidence="8">Nucleoside-triphosphate diphosphatase</fullName>
    </alternativeName>
    <alternativeName>
        <fullName evidence="8">Nucleoside-triphosphate pyrophosphatase</fullName>
        <shortName evidence="8">NTPase</shortName>
    </alternativeName>
    <alternativeName>
        <fullName evidence="8">XTP/dITP diphosphatase</fullName>
    </alternativeName>
</protein>
<feature type="binding site" evidence="8">
    <location>
        <position position="169"/>
    </location>
    <ligand>
        <name>ITP</name>
        <dbReference type="ChEBI" id="CHEBI:61402"/>
    </ligand>
</feature>
<keyword evidence="5 8" id="KW-0378">Hydrolase</keyword>
<comment type="subcellular location">
    <subcellularLocation>
        <location evidence="8">Cytoplasm</location>
    </subcellularLocation>
    <subcellularLocation>
        <location evidence="8">Nucleus</location>
    </subcellularLocation>
</comment>
<evidence type="ECO:0000259" key="9">
    <source>
        <dbReference type="SMART" id="SM01155"/>
    </source>
</evidence>
<feature type="binding site" evidence="8">
    <location>
        <begin position="289"/>
        <end position="290"/>
    </location>
    <ligand>
        <name>ITP</name>
        <dbReference type="ChEBI" id="CHEBI:61402"/>
    </ligand>
</feature>
<comment type="catalytic activity">
    <reaction evidence="8">
        <text>XTP + H2O = XMP + diphosphate + H(+)</text>
        <dbReference type="Rhea" id="RHEA:28610"/>
        <dbReference type="ChEBI" id="CHEBI:15377"/>
        <dbReference type="ChEBI" id="CHEBI:15378"/>
        <dbReference type="ChEBI" id="CHEBI:33019"/>
        <dbReference type="ChEBI" id="CHEBI:57464"/>
        <dbReference type="ChEBI" id="CHEBI:61314"/>
        <dbReference type="EC" id="3.6.1.66"/>
    </reaction>
</comment>